<dbReference type="Proteomes" id="UP000006514">
    <property type="component" value="Unassembled WGS sequence"/>
</dbReference>
<protein>
    <submittedName>
        <fullName evidence="2">Uncharacterized protein</fullName>
    </submittedName>
</protein>
<organism evidence="2 3">
    <name type="scientific">Auricularia subglabra (strain TFB-10046 / SS5)</name>
    <name type="common">White-rot fungus</name>
    <name type="synonym">Auricularia delicata (strain TFB10046)</name>
    <dbReference type="NCBI Taxonomy" id="717982"/>
    <lineage>
        <taxon>Eukaryota</taxon>
        <taxon>Fungi</taxon>
        <taxon>Dikarya</taxon>
        <taxon>Basidiomycota</taxon>
        <taxon>Agaricomycotina</taxon>
        <taxon>Agaricomycetes</taxon>
        <taxon>Auriculariales</taxon>
        <taxon>Auriculariaceae</taxon>
        <taxon>Auricularia</taxon>
    </lineage>
</organism>
<proteinExistence type="predicted"/>
<dbReference type="eggNOG" id="ENOG502S6K1">
    <property type="taxonomic scope" value="Eukaryota"/>
</dbReference>
<evidence type="ECO:0000313" key="3">
    <source>
        <dbReference type="Proteomes" id="UP000006514"/>
    </source>
</evidence>
<sequence>MSKRPESESRSPDQNPSKRRATESQSTALPAQPVQDSTGGARGLRPSHVQDPAARQLGPSVISAPRLESPETSSAGGPPEAAPDPLIHDLLSKKDVITPKVANGTRAKDYAKYATQLAMRTSIWRPENPAHDPFDRLVDLLRDILRDMPTRTYFQPPPVLTSLDDHQIRTVLSLNTAFASAVADALRNILEESEDLHPTLVALIAYLCYEPEPTSDGASVPAKEENDIAEVLEAWRAPLRGCWHLSLLAALREAHLENAHHGPNEHYSNNVTMLQSSGTGKTRNADEMSKFILLILLILREARDTTGYPKADASVRDFLVVLPGAKVSEEEYRAKVRRFLLVLILSIRAWLCHQGPAPPPPPGEDIARTYWKYLFMVNSWRLFVARERINLYDAVVAAAEMSAPVDATALATALANLIFTLKGIAVNTADDDTLVPSIFKTNKMLANELRDVFDAALAASNAAKASPLRVPDLSAASPELLVLLSFDEAQGLTASALQPLTTGSSVPPHSDPVVSPLRPKSAYDIILSVLDDMRTQVAGLFLSTSTKIGQFAPPAALAPSARQVDSKRLQAPITELPFDCFLDRPLKVGSPELALDNLSSVSFMAKFGRALTGSRLANADSLPAEQKRAREDSLMELIRGKLSGGRELDEITSNLHKRLIAGADARMCVQFERRKSSILGSTEADLVASHLRLAISVPSHRLYFHSGYSSEPIVAEAAAMLMRTWMARTTPWHPVNTLVELMQQGKIDPGEQGELTARLLLTLAYDRAMHKANEGQPAIWLFSKGCKFLLFIDALFGEKNAASLRSSPPDNIPDGDPLSTAFANSLVRFTHFVRLGDGSGLTTTALCAAFIRGMAFIGCVNQKKVDLIIPVLVNDQLATPVCPGNMTAILIQVKRRLKPGAANKYDYTAESLGVFRDSDNDDRHNKFVSRTDRRTRPYCMLLMELATYQPVKDKKAKAAQAAQAPPVTPRKQHQTAPPAAPTPSGLTLKEPAPRTSPREKNPNEPHPRYNIKAYGCSNTVYGVIDPDNDGPGGKAKYSQLLGTRDFEDEHPRPQLLPLVRQMKPEWIRDGETNSYEWFDAEIPIESPHFEDESQDGVHASAYGQNE</sequence>
<evidence type="ECO:0000313" key="2">
    <source>
        <dbReference type="EMBL" id="EJD35822.1"/>
    </source>
</evidence>
<feature type="region of interest" description="Disordered" evidence="1">
    <location>
        <begin position="956"/>
        <end position="1011"/>
    </location>
</feature>
<reference evidence="3" key="1">
    <citation type="journal article" date="2012" name="Science">
        <title>The Paleozoic origin of enzymatic lignin decomposition reconstructed from 31 fungal genomes.</title>
        <authorList>
            <person name="Floudas D."/>
            <person name="Binder M."/>
            <person name="Riley R."/>
            <person name="Barry K."/>
            <person name="Blanchette R.A."/>
            <person name="Henrissat B."/>
            <person name="Martinez A.T."/>
            <person name="Otillar R."/>
            <person name="Spatafora J.W."/>
            <person name="Yadav J.S."/>
            <person name="Aerts A."/>
            <person name="Benoit I."/>
            <person name="Boyd A."/>
            <person name="Carlson A."/>
            <person name="Copeland A."/>
            <person name="Coutinho P.M."/>
            <person name="de Vries R.P."/>
            <person name="Ferreira P."/>
            <person name="Findley K."/>
            <person name="Foster B."/>
            <person name="Gaskell J."/>
            <person name="Glotzer D."/>
            <person name="Gorecki P."/>
            <person name="Heitman J."/>
            <person name="Hesse C."/>
            <person name="Hori C."/>
            <person name="Igarashi K."/>
            <person name="Jurgens J.A."/>
            <person name="Kallen N."/>
            <person name="Kersten P."/>
            <person name="Kohler A."/>
            <person name="Kuees U."/>
            <person name="Kumar T.K.A."/>
            <person name="Kuo A."/>
            <person name="LaButti K."/>
            <person name="Larrondo L.F."/>
            <person name="Lindquist E."/>
            <person name="Ling A."/>
            <person name="Lombard V."/>
            <person name="Lucas S."/>
            <person name="Lundell T."/>
            <person name="Martin R."/>
            <person name="McLaughlin D.J."/>
            <person name="Morgenstern I."/>
            <person name="Morin E."/>
            <person name="Murat C."/>
            <person name="Nagy L.G."/>
            <person name="Nolan M."/>
            <person name="Ohm R.A."/>
            <person name="Patyshakuliyeva A."/>
            <person name="Rokas A."/>
            <person name="Ruiz-Duenas F.J."/>
            <person name="Sabat G."/>
            <person name="Salamov A."/>
            <person name="Samejima M."/>
            <person name="Schmutz J."/>
            <person name="Slot J.C."/>
            <person name="St John F."/>
            <person name="Stenlid J."/>
            <person name="Sun H."/>
            <person name="Sun S."/>
            <person name="Syed K."/>
            <person name="Tsang A."/>
            <person name="Wiebenga A."/>
            <person name="Young D."/>
            <person name="Pisabarro A."/>
            <person name="Eastwood D.C."/>
            <person name="Martin F."/>
            <person name="Cullen D."/>
            <person name="Grigoriev I.V."/>
            <person name="Hibbett D.S."/>
        </authorList>
    </citation>
    <scope>NUCLEOTIDE SEQUENCE [LARGE SCALE GENOMIC DNA]</scope>
    <source>
        <strain evidence="3">TFB10046</strain>
    </source>
</reference>
<dbReference type="AlphaFoldDB" id="J0LF77"/>
<keyword evidence="3" id="KW-1185">Reference proteome</keyword>
<feature type="compositionally biased region" description="Polar residues" evidence="1">
    <location>
        <begin position="23"/>
        <end position="38"/>
    </location>
</feature>
<dbReference type="OrthoDB" id="107110at2759"/>
<dbReference type="PANTHER" id="PTHR33266:SF1">
    <property type="entry name" value="F-BOX DOMAIN-CONTAINING PROTEIN"/>
    <property type="match status" value="1"/>
</dbReference>
<feature type="compositionally biased region" description="Basic and acidic residues" evidence="1">
    <location>
        <begin position="1"/>
        <end position="11"/>
    </location>
</feature>
<name>J0LF77_AURST</name>
<dbReference type="InParanoid" id="J0LF77"/>
<dbReference type="PANTHER" id="PTHR33266">
    <property type="entry name" value="CHROMOSOME 15, WHOLE GENOME SHOTGUN SEQUENCE"/>
    <property type="match status" value="1"/>
</dbReference>
<accession>J0LF77</accession>
<feature type="region of interest" description="Disordered" evidence="1">
    <location>
        <begin position="1085"/>
        <end position="1106"/>
    </location>
</feature>
<feature type="region of interest" description="Disordered" evidence="1">
    <location>
        <begin position="1"/>
        <end position="86"/>
    </location>
</feature>
<dbReference type="KEGG" id="adl:AURDEDRAFT_175096"/>
<evidence type="ECO:0000256" key="1">
    <source>
        <dbReference type="SAM" id="MobiDB-lite"/>
    </source>
</evidence>
<feature type="compositionally biased region" description="Basic and acidic residues" evidence="1">
    <location>
        <begin position="996"/>
        <end position="1007"/>
    </location>
</feature>
<dbReference type="OMA" id="EYLCERT"/>
<dbReference type="EMBL" id="JH687878">
    <property type="protein sequence ID" value="EJD35822.1"/>
    <property type="molecule type" value="Genomic_DNA"/>
</dbReference>
<gene>
    <name evidence="2" type="ORF">AURDEDRAFT_175096</name>
</gene>